<protein>
    <submittedName>
        <fullName evidence="1">Uncharacterized protein</fullName>
    </submittedName>
</protein>
<dbReference type="Proteomes" id="UP000811609">
    <property type="component" value="Chromosome 5"/>
</dbReference>
<keyword evidence="2" id="KW-1185">Reference proteome</keyword>
<reference evidence="1" key="1">
    <citation type="submission" date="2020-12" db="EMBL/GenBank/DDBJ databases">
        <title>WGS assembly of Carya illinoinensis cv. Pawnee.</title>
        <authorList>
            <person name="Platts A."/>
            <person name="Shu S."/>
            <person name="Wright S."/>
            <person name="Barry K."/>
            <person name="Edger P."/>
            <person name="Pires J.C."/>
            <person name="Schmutz J."/>
        </authorList>
    </citation>
    <scope>NUCLEOTIDE SEQUENCE</scope>
    <source>
        <tissue evidence="1">Leaf</tissue>
    </source>
</reference>
<evidence type="ECO:0000313" key="2">
    <source>
        <dbReference type="Proteomes" id="UP000811609"/>
    </source>
</evidence>
<dbReference type="EMBL" id="CM031813">
    <property type="protein sequence ID" value="KAG6653933.1"/>
    <property type="molecule type" value="Genomic_DNA"/>
</dbReference>
<organism evidence="1 2">
    <name type="scientific">Carya illinoinensis</name>
    <name type="common">Pecan</name>
    <dbReference type="NCBI Taxonomy" id="32201"/>
    <lineage>
        <taxon>Eukaryota</taxon>
        <taxon>Viridiplantae</taxon>
        <taxon>Streptophyta</taxon>
        <taxon>Embryophyta</taxon>
        <taxon>Tracheophyta</taxon>
        <taxon>Spermatophyta</taxon>
        <taxon>Magnoliopsida</taxon>
        <taxon>eudicotyledons</taxon>
        <taxon>Gunneridae</taxon>
        <taxon>Pentapetalae</taxon>
        <taxon>rosids</taxon>
        <taxon>fabids</taxon>
        <taxon>Fagales</taxon>
        <taxon>Juglandaceae</taxon>
        <taxon>Carya</taxon>
    </lineage>
</organism>
<dbReference type="AlphaFoldDB" id="A0A8T1QHX5"/>
<name>A0A8T1QHX5_CARIL</name>
<proteinExistence type="predicted"/>
<sequence>MLDPPQIHCSLAGCLQLNWQNLLLNDHKSWCPLWYK</sequence>
<comment type="caution">
    <text evidence="1">The sequence shown here is derived from an EMBL/GenBank/DDBJ whole genome shotgun (WGS) entry which is preliminary data.</text>
</comment>
<gene>
    <name evidence="1" type="ORF">CIPAW_05G110800</name>
</gene>
<evidence type="ECO:0000313" key="1">
    <source>
        <dbReference type="EMBL" id="KAG6653933.1"/>
    </source>
</evidence>
<accession>A0A8T1QHX5</accession>